<gene>
    <name evidence="1" type="ORF">C8A05DRAFT_30567</name>
</gene>
<evidence type="ECO:0000313" key="2">
    <source>
        <dbReference type="Proteomes" id="UP001303889"/>
    </source>
</evidence>
<sequence>MGSLTPSIIPGLSTVTLFEHVKHGLDINTLFPRLLPKGVVTATDLTLTTGTEVSSLSTAGKGELEARAAYRST</sequence>
<dbReference type="Proteomes" id="UP001303889">
    <property type="component" value="Unassembled WGS sequence"/>
</dbReference>
<evidence type="ECO:0000313" key="1">
    <source>
        <dbReference type="EMBL" id="KAK3905621.1"/>
    </source>
</evidence>
<dbReference type="AlphaFoldDB" id="A0AAN6MSI0"/>
<keyword evidence="2" id="KW-1185">Reference proteome</keyword>
<comment type="caution">
    <text evidence="1">The sequence shown here is derived from an EMBL/GenBank/DDBJ whole genome shotgun (WGS) entry which is preliminary data.</text>
</comment>
<dbReference type="EMBL" id="MU855352">
    <property type="protein sequence ID" value="KAK3905621.1"/>
    <property type="molecule type" value="Genomic_DNA"/>
</dbReference>
<organism evidence="1 2">
    <name type="scientific">Staphylotrichum tortipilum</name>
    <dbReference type="NCBI Taxonomy" id="2831512"/>
    <lineage>
        <taxon>Eukaryota</taxon>
        <taxon>Fungi</taxon>
        <taxon>Dikarya</taxon>
        <taxon>Ascomycota</taxon>
        <taxon>Pezizomycotina</taxon>
        <taxon>Sordariomycetes</taxon>
        <taxon>Sordariomycetidae</taxon>
        <taxon>Sordariales</taxon>
        <taxon>Chaetomiaceae</taxon>
        <taxon>Staphylotrichum</taxon>
    </lineage>
</organism>
<reference evidence="1" key="2">
    <citation type="submission" date="2023-05" db="EMBL/GenBank/DDBJ databases">
        <authorList>
            <consortium name="Lawrence Berkeley National Laboratory"/>
            <person name="Steindorff A."/>
            <person name="Hensen N."/>
            <person name="Bonometti L."/>
            <person name="Westerberg I."/>
            <person name="Brannstrom I.O."/>
            <person name="Guillou S."/>
            <person name="Cros-Aarteil S."/>
            <person name="Calhoun S."/>
            <person name="Haridas S."/>
            <person name="Kuo A."/>
            <person name="Mondo S."/>
            <person name="Pangilinan J."/>
            <person name="Riley R."/>
            <person name="Labutti K."/>
            <person name="Andreopoulos B."/>
            <person name="Lipzen A."/>
            <person name="Chen C."/>
            <person name="Yanf M."/>
            <person name="Daum C."/>
            <person name="Ng V."/>
            <person name="Clum A."/>
            <person name="Ohm R."/>
            <person name="Martin F."/>
            <person name="Silar P."/>
            <person name="Natvig D."/>
            <person name="Lalanne C."/>
            <person name="Gautier V."/>
            <person name="Ament-Velasquez S.L."/>
            <person name="Kruys A."/>
            <person name="Hutchinson M.I."/>
            <person name="Powell A.J."/>
            <person name="Barry K."/>
            <person name="Miller A.N."/>
            <person name="Grigoriev I.V."/>
            <person name="Debuchy R."/>
            <person name="Gladieux P."/>
            <person name="Thoren M.H."/>
            <person name="Johannesson H."/>
        </authorList>
    </citation>
    <scope>NUCLEOTIDE SEQUENCE</scope>
    <source>
        <strain evidence="1">CBS 103.79</strain>
    </source>
</reference>
<reference evidence="1" key="1">
    <citation type="journal article" date="2023" name="Mol. Phylogenet. Evol.">
        <title>Genome-scale phylogeny and comparative genomics of the fungal order Sordariales.</title>
        <authorList>
            <person name="Hensen N."/>
            <person name="Bonometti L."/>
            <person name="Westerberg I."/>
            <person name="Brannstrom I.O."/>
            <person name="Guillou S."/>
            <person name="Cros-Aarteil S."/>
            <person name="Calhoun S."/>
            <person name="Haridas S."/>
            <person name="Kuo A."/>
            <person name="Mondo S."/>
            <person name="Pangilinan J."/>
            <person name="Riley R."/>
            <person name="LaButti K."/>
            <person name="Andreopoulos B."/>
            <person name="Lipzen A."/>
            <person name="Chen C."/>
            <person name="Yan M."/>
            <person name="Daum C."/>
            <person name="Ng V."/>
            <person name="Clum A."/>
            <person name="Steindorff A."/>
            <person name="Ohm R.A."/>
            <person name="Martin F."/>
            <person name="Silar P."/>
            <person name="Natvig D.O."/>
            <person name="Lalanne C."/>
            <person name="Gautier V."/>
            <person name="Ament-Velasquez S.L."/>
            <person name="Kruys A."/>
            <person name="Hutchinson M.I."/>
            <person name="Powell A.J."/>
            <person name="Barry K."/>
            <person name="Miller A.N."/>
            <person name="Grigoriev I.V."/>
            <person name="Debuchy R."/>
            <person name="Gladieux P."/>
            <person name="Hiltunen Thoren M."/>
            <person name="Johannesson H."/>
        </authorList>
    </citation>
    <scope>NUCLEOTIDE SEQUENCE</scope>
    <source>
        <strain evidence="1">CBS 103.79</strain>
    </source>
</reference>
<accession>A0AAN6MSI0</accession>
<proteinExistence type="predicted"/>
<name>A0AAN6MSI0_9PEZI</name>
<protein>
    <submittedName>
        <fullName evidence="1">Uncharacterized protein</fullName>
    </submittedName>
</protein>